<comment type="caution">
    <text evidence="5">The sequence shown here is derived from an EMBL/GenBank/DDBJ whole genome shotgun (WGS) entry which is preliminary data.</text>
</comment>
<protein>
    <recommendedName>
        <fullName evidence="4">Endonuclease/exonuclease/phosphatase domain-containing protein</fullName>
    </recommendedName>
</protein>
<name>A0A9P1FJK7_9DINO</name>
<evidence type="ECO:0000259" key="4">
    <source>
        <dbReference type="Pfam" id="PF03372"/>
    </source>
</evidence>
<evidence type="ECO:0000313" key="7">
    <source>
        <dbReference type="Proteomes" id="UP001152797"/>
    </source>
</evidence>
<dbReference type="PROSITE" id="PS50088">
    <property type="entry name" value="ANK_REPEAT"/>
    <property type="match status" value="4"/>
</dbReference>
<dbReference type="Pfam" id="PF00023">
    <property type="entry name" value="Ank"/>
    <property type="match status" value="3"/>
</dbReference>
<dbReference type="GO" id="GO:0003824">
    <property type="term" value="F:catalytic activity"/>
    <property type="evidence" value="ECO:0007669"/>
    <property type="project" value="InterPro"/>
</dbReference>
<keyword evidence="2 3" id="KW-0040">ANK repeat</keyword>
<sequence length="1508" mass="169517">MRRAGGVACRWGRRPIEFTVGQYNILAGYLGNNMEPWFLYGVNMPDERRRAIFRMHREKLPNGDHANFGWPKYVKGILSDEEIRRVEQIHQQHFAWEQRRWRLLEVIQGMKCDLLSLVECDHYQDHFKPALLKMGYESIWRKRPRATSADGCCVAWRSDLFRLLEEENVEFIDRTCPVQGNEFKDRIALIALLQQKGSRQKICLVSTHLQRNPEDLAQEMLRAKQVGQVLRALVDFATKHDVFEVPVVLAGDLNCSSFGRLRGVANTLSLLNRDVVLHPFTFDTADVPTGVTSVTLARKLRIDAIVYQCQRLELVDVQESPDLHEAIPNERHPSDHVPIVARFRCRSQRGRNGLRHVAKEWFWSLAGHLAVDIEVLLESALGEAENTESHVRVHEYLFPMYVVKVSDFLQMEGVLFISHQWLGAKAPDPSGQQLFVLRQALKRFMDKSLLVEEDLTRMFRSFHNATSYEQVADGYLFLDWFAIPQITARTDGVNEDATRSDAALAVQSIPAYVEACDLFVALVPEQVHSDTGLACNYMSWLSRGWCRAELWCRLLSIRHDTKVIVLFSAKEALYILPYDWQRHLVADGLFTVESDRAVVVKLGEMALNSKISHLRKSGMLTEYRFYLARRPALLKQQQEKWNLQGFLDHFCFPNLEDAVRLESGMTGMMCAIMAGDVDMLKILVEHRADPNGRIRGLAELGYYDEQTPLMVAVKSYQEPHLLSALMSLHADPNGFAISGQITTPAWLASRPGHVRVLLENRADLVTTQALNGVAGRQSSETLRAFLETKCDPTRLASDGFHALHAVPVFGRANPDACNNLKLLLSFRADVNVQASPTGPLYWECLRAGIYTSLWGLEGSAYMRKMASLPGSTPLSVAATFGDKALVQLLLENHADLQIANDRGDTPEDLARACGYSDLLPILSTFAVNLLAMGNTASLCRPKEEVPKKAFSQCDVRVHQYLFPMYVVKVSDFLKMDGAPEPHHVLQEKGLLHEWQPGMFVIFISHQWLGTKFPDPLGHQVDLLREALRRLMDKSLKVEADLTRMDFGEAISYEQVADGYLFLDWFAIPQITARTDGVNEDATRSDAALAVQSIPAYVEACDLFVALVPELVHSDTGLPCNYKTWLSRGWCRAELWCRLLSNRRDTSVIVIFSSHEALYIFPLDWQKNTISNGLFTVESDRAVVVKLGEMALKSKIQHLREAGPLTEYRFYLARRPALLNQKQEKWDLNGFLEYFDFPNMEAAVKQESGMTGMMCAVLAGDLDMLKILVEHRADPNGRASGLADLGYYDTQTLLMVAVKSHQDPSVLSTLMSLRADPDLVARSGIGAMWLALDPGQVQVLLEHKAILEHSALNGVAGRASSATVRVLLENRCDAGCRSFDGFSPLHAVPTFGRANPHACETTQLLLAFRSDVNVQAQPSGRMFWECFRARVHTAVFGLQASAYRRKLASLPGATPLSIAAVMGDKALVQLLLENDAQVDIPNNRGDTAEDLARAFGHHDLLQILSTFAV</sequence>
<dbReference type="InterPro" id="IPR036770">
    <property type="entry name" value="Ankyrin_rpt-contain_sf"/>
</dbReference>
<feature type="repeat" description="ANK" evidence="3">
    <location>
        <begin position="1450"/>
        <end position="1482"/>
    </location>
</feature>
<dbReference type="PROSITE" id="PS50297">
    <property type="entry name" value="ANK_REP_REGION"/>
    <property type="match status" value="3"/>
</dbReference>
<dbReference type="PANTHER" id="PTHR24198:SF165">
    <property type="entry name" value="ANKYRIN REPEAT-CONTAINING PROTEIN-RELATED"/>
    <property type="match status" value="1"/>
</dbReference>
<dbReference type="Pfam" id="PF03372">
    <property type="entry name" value="Exo_endo_phos"/>
    <property type="match status" value="1"/>
</dbReference>
<dbReference type="SUPFAM" id="SSF56219">
    <property type="entry name" value="DNase I-like"/>
    <property type="match status" value="1"/>
</dbReference>
<reference evidence="6" key="2">
    <citation type="submission" date="2024-04" db="EMBL/GenBank/DDBJ databases">
        <authorList>
            <person name="Chen Y."/>
            <person name="Shah S."/>
            <person name="Dougan E. K."/>
            <person name="Thang M."/>
            <person name="Chan C."/>
        </authorList>
    </citation>
    <scope>NUCLEOTIDE SEQUENCE [LARGE SCALE GENOMIC DNA]</scope>
</reference>
<dbReference type="InterPro" id="IPR036691">
    <property type="entry name" value="Endo/exonu/phosph_ase_sf"/>
</dbReference>
<keyword evidence="7" id="KW-1185">Reference proteome</keyword>
<dbReference type="Pfam" id="PF13637">
    <property type="entry name" value="Ank_4"/>
    <property type="match status" value="1"/>
</dbReference>
<dbReference type="InterPro" id="IPR005135">
    <property type="entry name" value="Endo/exonuclease/phosphatase"/>
</dbReference>
<reference evidence="5" key="1">
    <citation type="submission" date="2022-10" db="EMBL/GenBank/DDBJ databases">
        <authorList>
            <person name="Chen Y."/>
            <person name="Dougan E. K."/>
            <person name="Chan C."/>
            <person name="Rhodes N."/>
            <person name="Thang M."/>
        </authorList>
    </citation>
    <scope>NUCLEOTIDE SEQUENCE</scope>
</reference>
<dbReference type="OrthoDB" id="423642at2759"/>
<dbReference type="SMART" id="SM00248">
    <property type="entry name" value="ANK"/>
    <property type="match status" value="8"/>
</dbReference>
<organism evidence="5">
    <name type="scientific">Cladocopium goreaui</name>
    <dbReference type="NCBI Taxonomy" id="2562237"/>
    <lineage>
        <taxon>Eukaryota</taxon>
        <taxon>Sar</taxon>
        <taxon>Alveolata</taxon>
        <taxon>Dinophyceae</taxon>
        <taxon>Suessiales</taxon>
        <taxon>Symbiodiniaceae</taxon>
        <taxon>Cladocopium</taxon>
    </lineage>
</organism>
<feature type="repeat" description="ANK" evidence="3">
    <location>
        <begin position="1247"/>
        <end position="1279"/>
    </location>
</feature>
<dbReference type="EMBL" id="CAMXCT030000496">
    <property type="protein sequence ID" value="CAL4766876.1"/>
    <property type="molecule type" value="Genomic_DNA"/>
</dbReference>
<evidence type="ECO:0000256" key="1">
    <source>
        <dbReference type="ARBA" id="ARBA00022737"/>
    </source>
</evidence>
<gene>
    <name evidence="5" type="ORF">C1SCF055_LOCUS7504</name>
</gene>
<proteinExistence type="predicted"/>
<dbReference type="EMBL" id="CAMXCT010000496">
    <property type="protein sequence ID" value="CAI3979564.1"/>
    <property type="molecule type" value="Genomic_DNA"/>
</dbReference>
<evidence type="ECO:0000313" key="6">
    <source>
        <dbReference type="EMBL" id="CAL1132939.1"/>
    </source>
</evidence>
<feature type="domain" description="Endonuclease/exonuclease/phosphatase" evidence="4">
    <location>
        <begin position="96"/>
        <end position="336"/>
    </location>
</feature>
<keyword evidence="1" id="KW-0677">Repeat</keyword>
<dbReference type="Gene3D" id="3.60.10.10">
    <property type="entry name" value="Endonuclease/exonuclease/phosphatase"/>
    <property type="match status" value="1"/>
</dbReference>
<dbReference type="Gene3D" id="1.25.40.20">
    <property type="entry name" value="Ankyrin repeat-containing domain"/>
    <property type="match status" value="3"/>
</dbReference>
<accession>A0A9P1FJK7</accession>
<dbReference type="EMBL" id="CAMXCT020000496">
    <property type="protein sequence ID" value="CAL1132939.1"/>
    <property type="molecule type" value="Genomic_DNA"/>
</dbReference>
<feature type="repeat" description="ANK" evidence="3">
    <location>
        <begin position="869"/>
        <end position="901"/>
    </location>
</feature>
<dbReference type="Proteomes" id="UP001152797">
    <property type="component" value="Unassembled WGS sequence"/>
</dbReference>
<feature type="repeat" description="ANK" evidence="3">
    <location>
        <begin position="663"/>
        <end position="695"/>
    </location>
</feature>
<dbReference type="InterPro" id="IPR002110">
    <property type="entry name" value="Ankyrin_rpt"/>
</dbReference>
<dbReference type="PANTHER" id="PTHR24198">
    <property type="entry name" value="ANKYRIN REPEAT AND PROTEIN KINASE DOMAIN-CONTAINING PROTEIN"/>
    <property type="match status" value="1"/>
</dbReference>
<evidence type="ECO:0000313" key="5">
    <source>
        <dbReference type="EMBL" id="CAI3979564.1"/>
    </source>
</evidence>
<evidence type="ECO:0000256" key="2">
    <source>
        <dbReference type="ARBA" id="ARBA00023043"/>
    </source>
</evidence>
<evidence type="ECO:0000256" key="3">
    <source>
        <dbReference type="PROSITE-ProRule" id="PRU00023"/>
    </source>
</evidence>
<dbReference type="SUPFAM" id="SSF48403">
    <property type="entry name" value="Ankyrin repeat"/>
    <property type="match status" value="2"/>
</dbReference>